<feature type="compositionally biased region" description="Polar residues" evidence="1">
    <location>
        <begin position="501"/>
        <end position="521"/>
    </location>
</feature>
<accession>A0A8H5L7C2</accession>
<feature type="compositionally biased region" description="Polar residues" evidence="1">
    <location>
        <begin position="590"/>
        <end position="601"/>
    </location>
</feature>
<feature type="region of interest" description="Disordered" evidence="1">
    <location>
        <begin position="732"/>
        <end position="784"/>
    </location>
</feature>
<evidence type="ECO:0000313" key="3">
    <source>
        <dbReference type="Proteomes" id="UP000546213"/>
    </source>
</evidence>
<feature type="region of interest" description="Disordered" evidence="1">
    <location>
        <begin position="494"/>
        <end position="601"/>
    </location>
</feature>
<feature type="region of interest" description="Disordered" evidence="1">
    <location>
        <begin position="343"/>
        <end position="365"/>
    </location>
</feature>
<sequence length="822" mass="89375">MTKPRPDVMVLEGPPRHAIVPDSNILTPDTTHALGPSPGVSSSTASTPGQRATRSDWQVGNALFDLQMKPFHAPDHGITVSSSPGPPQEDKVLAASLNPYRDGRIRTAVPSKLKGRTNMKQGNFSVMHMHIQKPQLTERDLAAKLTSERTAAAAKLASAQGYRYPRRPRPPHTAAARNLPQPLSNPPSVTADIHGPLSQPPPLGTVVPYEERRAETRSAQASARLEENPLTEPDSMEDIETEILAESTKEDVTSGVDHEQEDASFLDANSAQDVSMNPSNEIAAPVDPTQEANREQPAITKLLTTILPPEEVRAEQYRLLELLRKLHPSTVVETLCSALTQFGYATRQPPPPDGESSESGSKKSSGDLFISWISEIFPPNFAENRTTKRPSKPSTGRPRGRPKGSTKRIVDADLRPKRTAFVPLAMRPGGTDRTQRSTLVKCSNAPPESVANGTRFYMPLPCASNNQISSSTLRTTFSLPELPDPTEVAASIMQGDATGSPDCTQENKTPTAAGSSVTIQGPQGPPSHPQDADPVSSKKRKNSHEGPCTNTRVIDIPQLSPRTAGLITNPPHETQAKRLRVSQETDPRNLGTSERCSQSADSGALAFRSSATTRHTPSISDTFASGVQAIGIGDILSQRVPQSPSHLYQQDQGLKQFDESYQTQADQGVQVQRKHQPRHHSSQDLRSEQSIHPTSISSPRNTQPHSRDLVAPEDVLRKVTVVDLYQRQQRHLSNKLGHSAASPFPQTAGSSSHRQAQKLDSRPLVPRHRQQGLRRSIGTTPLANTGYFESQHRLEEPAQIASMDETPSKPPETALAPITNMS</sequence>
<evidence type="ECO:0000313" key="2">
    <source>
        <dbReference type="EMBL" id="KAF5585140.1"/>
    </source>
</evidence>
<gene>
    <name evidence="2" type="ORF">FPCIR_8447</name>
</gene>
<evidence type="ECO:0000256" key="1">
    <source>
        <dbReference type="SAM" id="MobiDB-lite"/>
    </source>
</evidence>
<dbReference type="OrthoDB" id="5243398at2759"/>
<protein>
    <submittedName>
        <fullName evidence="2">Uncharacterized protein</fullName>
    </submittedName>
</protein>
<reference evidence="2 3" key="1">
    <citation type="submission" date="2020-05" db="EMBL/GenBank/DDBJ databases">
        <title>Identification and distribution of gene clusters putatively required for synthesis of sphingolipid metabolism inhibitors in phylogenetically diverse species of the filamentous fungus Fusarium.</title>
        <authorList>
            <person name="Kim H.-S."/>
            <person name="Busman M."/>
            <person name="Brown D.W."/>
            <person name="Divon H."/>
            <person name="Uhlig S."/>
            <person name="Proctor R.H."/>
        </authorList>
    </citation>
    <scope>NUCLEOTIDE SEQUENCE [LARGE SCALE GENOMIC DNA]</scope>
    <source>
        <strain evidence="2 3">NRRL 36939</strain>
    </source>
</reference>
<feature type="region of interest" description="Disordered" evidence="1">
    <location>
        <begin position="381"/>
        <end position="410"/>
    </location>
</feature>
<feature type="region of interest" description="Disordered" evidence="1">
    <location>
        <begin position="1"/>
        <end position="54"/>
    </location>
</feature>
<name>A0A8H5L7C2_9HYPO</name>
<keyword evidence="3" id="KW-1185">Reference proteome</keyword>
<feature type="compositionally biased region" description="Polar residues" evidence="1">
    <location>
        <begin position="690"/>
        <end position="704"/>
    </location>
</feature>
<feature type="compositionally biased region" description="Polar residues" evidence="1">
    <location>
        <begin position="39"/>
        <end position="54"/>
    </location>
</feature>
<organism evidence="2 3">
    <name type="scientific">Fusarium pseudocircinatum</name>
    <dbReference type="NCBI Taxonomy" id="56676"/>
    <lineage>
        <taxon>Eukaryota</taxon>
        <taxon>Fungi</taxon>
        <taxon>Dikarya</taxon>
        <taxon>Ascomycota</taxon>
        <taxon>Pezizomycotina</taxon>
        <taxon>Sordariomycetes</taxon>
        <taxon>Hypocreomycetidae</taxon>
        <taxon>Hypocreales</taxon>
        <taxon>Nectriaceae</taxon>
        <taxon>Fusarium</taxon>
        <taxon>Fusarium fujikuroi species complex</taxon>
    </lineage>
</organism>
<dbReference type="AlphaFoldDB" id="A0A8H5L7C2"/>
<feature type="region of interest" description="Disordered" evidence="1">
    <location>
        <begin position="663"/>
        <end position="712"/>
    </location>
</feature>
<feature type="region of interest" description="Disordered" evidence="1">
    <location>
        <begin position="163"/>
        <end position="234"/>
    </location>
</feature>
<dbReference type="EMBL" id="JAAOAS010000213">
    <property type="protein sequence ID" value="KAF5585140.1"/>
    <property type="molecule type" value="Genomic_DNA"/>
</dbReference>
<feature type="region of interest" description="Disordered" evidence="1">
    <location>
        <begin position="799"/>
        <end position="822"/>
    </location>
</feature>
<feature type="compositionally biased region" description="Polar residues" evidence="1">
    <location>
        <begin position="744"/>
        <end position="754"/>
    </location>
</feature>
<dbReference type="Proteomes" id="UP000546213">
    <property type="component" value="Unassembled WGS sequence"/>
</dbReference>
<proteinExistence type="predicted"/>
<comment type="caution">
    <text evidence="2">The sequence shown here is derived from an EMBL/GenBank/DDBJ whole genome shotgun (WGS) entry which is preliminary data.</text>
</comment>